<dbReference type="Pfam" id="PF00585">
    <property type="entry name" value="Thr_dehydrat_C"/>
    <property type="match status" value="1"/>
</dbReference>
<dbReference type="InterPro" id="IPR011820">
    <property type="entry name" value="IlvA"/>
</dbReference>
<dbReference type="InterPro" id="IPR050147">
    <property type="entry name" value="Ser/Thr_Dehydratase"/>
</dbReference>
<dbReference type="GO" id="GO:0004794">
    <property type="term" value="F:threonine deaminase activity"/>
    <property type="evidence" value="ECO:0007669"/>
    <property type="project" value="UniProtKB-EC"/>
</dbReference>
<dbReference type="InterPro" id="IPR001926">
    <property type="entry name" value="TrpB-like_PALP"/>
</dbReference>
<sequence>MNTTKTTYFPDLEDIQKAATTIKEVAMVTPLMNSIRYSRRYEANVLLKREDLQRVRSYKIRGAFNKISSLTPEQLQRGVVCASAGNHAQGVAFACNHLQIEGTIYMPSVTPKQKVEQTQMFGGAHVKIVLEGDTFDDSSRAAKEICESQGKTFVHPFDDPKTIEGQGTIGLEIFKQADAPIDYIFVAVGGGGLASGLCGAMKALSPKTKIIGVEPAGAPSMSTSIEKGINTEIADIDKFIDGAAVQKVGEHNFEICNSNLSEMITVPEGLVCQTILDLYNRDAIVVEPAGALTLAALDFYKEEIKGKNVVCIVSGSNNDITRTAEIKERALLYSGLKHYFIVRFPQRAGALKQFVGEVLGPNDDITHFEYSKKSSRENGPAVVGIELKDTKDLAPLITRMKEKNFFGDYLNDKPDLFQFLI</sequence>
<dbReference type="PANTHER" id="PTHR48078">
    <property type="entry name" value="THREONINE DEHYDRATASE, MITOCHONDRIAL-RELATED"/>
    <property type="match status" value="1"/>
</dbReference>
<comment type="cofactor">
    <cofactor evidence="2 12">
        <name>pyridoxal 5'-phosphate</name>
        <dbReference type="ChEBI" id="CHEBI:597326"/>
    </cofactor>
</comment>
<dbReference type="Gene3D" id="3.40.50.1100">
    <property type="match status" value="2"/>
</dbReference>
<evidence type="ECO:0000256" key="10">
    <source>
        <dbReference type="ARBA" id="ARBA00023304"/>
    </source>
</evidence>
<comment type="similarity">
    <text evidence="4 12">Belongs to the serine/threonine dehydratase family.</text>
</comment>
<organism evidence="14 15">
    <name type="scientific">Aquimarina hainanensis</name>
    <dbReference type="NCBI Taxonomy" id="1578017"/>
    <lineage>
        <taxon>Bacteria</taxon>
        <taxon>Pseudomonadati</taxon>
        <taxon>Bacteroidota</taxon>
        <taxon>Flavobacteriia</taxon>
        <taxon>Flavobacteriales</taxon>
        <taxon>Flavobacteriaceae</taxon>
        <taxon>Aquimarina</taxon>
    </lineage>
</organism>
<feature type="domain" description="ACT-like" evidence="13">
    <location>
        <begin position="338"/>
        <end position="412"/>
    </location>
</feature>
<comment type="function">
    <text evidence="11 12">Catalyzes the anaerobic formation of alpha-ketobutyrate and ammonia from threonine in a two-step reaction. The first step involved a dehydration of threonine and a production of enamine intermediates (aminocrotonate), which tautomerizes to its imine form (iminobutyrate). Both intermediates are unstable and short-lived. The second step is the nonenzymatic hydrolysis of the enamine/imine intermediates to form 2-ketobutyrate and free ammonia. In the low water environment of the cell, the second step is accelerated by RidA.</text>
</comment>
<evidence type="ECO:0000313" key="15">
    <source>
        <dbReference type="Proteomes" id="UP001597459"/>
    </source>
</evidence>
<dbReference type="SUPFAM" id="SSF53686">
    <property type="entry name" value="Tryptophan synthase beta subunit-like PLP-dependent enzymes"/>
    <property type="match status" value="1"/>
</dbReference>
<evidence type="ECO:0000313" key="14">
    <source>
        <dbReference type="EMBL" id="MFD2593429.1"/>
    </source>
</evidence>
<comment type="caution">
    <text evidence="14">The sequence shown here is derived from an EMBL/GenBank/DDBJ whole genome shotgun (WGS) entry which is preliminary data.</text>
</comment>
<dbReference type="NCBIfam" id="TIGR02079">
    <property type="entry name" value="THD1"/>
    <property type="match status" value="1"/>
</dbReference>
<dbReference type="PANTHER" id="PTHR48078:SF11">
    <property type="entry name" value="THREONINE DEHYDRATASE, MITOCHONDRIAL"/>
    <property type="match status" value="1"/>
</dbReference>
<evidence type="ECO:0000259" key="13">
    <source>
        <dbReference type="PROSITE" id="PS51672"/>
    </source>
</evidence>
<evidence type="ECO:0000256" key="8">
    <source>
        <dbReference type="ARBA" id="ARBA00022898"/>
    </source>
</evidence>
<keyword evidence="7 12" id="KW-0412">Isoleucine biosynthesis</keyword>
<comment type="pathway">
    <text evidence="3 12">Amino-acid biosynthesis; L-isoleucine biosynthesis; 2-oxobutanoate from L-threonine: step 1/1.</text>
</comment>
<dbReference type="InterPro" id="IPR036052">
    <property type="entry name" value="TrpB-like_PALP_sf"/>
</dbReference>
<keyword evidence="9 12" id="KW-0456">Lyase</keyword>
<dbReference type="EMBL" id="JBHULX010000048">
    <property type="protein sequence ID" value="MFD2593429.1"/>
    <property type="molecule type" value="Genomic_DNA"/>
</dbReference>
<dbReference type="InterPro" id="IPR001721">
    <property type="entry name" value="TD_ACT-like"/>
</dbReference>
<dbReference type="NCBIfam" id="NF006390">
    <property type="entry name" value="PRK08639.1"/>
    <property type="match status" value="1"/>
</dbReference>
<dbReference type="PROSITE" id="PS51672">
    <property type="entry name" value="ACT_LIKE"/>
    <property type="match status" value="1"/>
</dbReference>
<keyword evidence="8 12" id="KW-0663">Pyridoxal phosphate</keyword>
<dbReference type="PROSITE" id="PS00165">
    <property type="entry name" value="DEHYDRATASE_SER_THR"/>
    <property type="match status" value="1"/>
</dbReference>
<evidence type="ECO:0000256" key="11">
    <source>
        <dbReference type="ARBA" id="ARBA00025527"/>
    </source>
</evidence>
<evidence type="ECO:0000256" key="4">
    <source>
        <dbReference type="ARBA" id="ARBA00010869"/>
    </source>
</evidence>
<dbReference type="CDD" id="cd04907">
    <property type="entry name" value="ACT_ThrD-I_2"/>
    <property type="match status" value="1"/>
</dbReference>
<evidence type="ECO:0000256" key="2">
    <source>
        <dbReference type="ARBA" id="ARBA00001933"/>
    </source>
</evidence>
<dbReference type="EC" id="4.3.1.19" evidence="12"/>
<name>A0ABW5NEU8_9FLAO</name>
<dbReference type="CDD" id="cd01562">
    <property type="entry name" value="Thr-dehyd"/>
    <property type="match status" value="1"/>
</dbReference>
<dbReference type="InterPro" id="IPR000634">
    <property type="entry name" value="Ser/Thr_deHydtase_PyrdxlP-BS"/>
</dbReference>
<keyword evidence="6 12" id="KW-0028">Amino-acid biosynthesis</keyword>
<gene>
    <name evidence="12 14" type="primary">ilvA</name>
    <name evidence="14" type="ORF">ACFSTE_21510</name>
</gene>
<proteinExistence type="inferred from homology"/>
<evidence type="ECO:0000256" key="12">
    <source>
        <dbReference type="RuleBase" id="RU362012"/>
    </source>
</evidence>
<comment type="subunit">
    <text evidence="5 12">Homotetramer.</text>
</comment>
<evidence type="ECO:0000256" key="7">
    <source>
        <dbReference type="ARBA" id="ARBA00022624"/>
    </source>
</evidence>
<accession>A0ABW5NEU8</accession>
<evidence type="ECO:0000256" key="1">
    <source>
        <dbReference type="ARBA" id="ARBA00001274"/>
    </source>
</evidence>
<dbReference type="Proteomes" id="UP001597459">
    <property type="component" value="Unassembled WGS sequence"/>
</dbReference>
<evidence type="ECO:0000256" key="9">
    <source>
        <dbReference type="ARBA" id="ARBA00023239"/>
    </source>
</evidence>
<dbReference type="Pfam" id="PF00291">
    <property type="entry name" value="PALP"/>
    <property type="match status" value="1"/>
</dbReference>
<reference evidence="15" key="1">
    <citation type="journal article" date="2019" name="Int. J. Syst. Evol. Microbiol.">
        <title>The Global Catalogue of Microorganisms (GCM) 10K type strain sequencing project: providing services to taxonomists for standard genome sequencing and annotation.</title>
        <authorList>
            <consortium name="The Broad Institute Genomics Platform"/>
            <consortium name="The Broad Institute Genome Sequencing Center for Infectious Disease"/>
            <person name="Wu L."/>
            <person name="Ma J."/>
        </authorList>
    </citation>
    <scope>NUCLEOTIDE SEQUENCE [LARGE SCALE GENOMIC DNA]</scope>
    <source>
        <strain evidence="15">KCTC 42423</strain>
    </source>
</reference>
<protein>
    <recommendedName>
        <fullName evidence="12">L-threonine dehydratase</fullName>
        <ecNumber evidence="12">4.3.1.19</ecNumber>
    </recommendedName>
    <alternativeName>
        <fullName evidence="12">Threonine deaminase</fullName>
    </alternativeName>
</protein>
<keyword evidence="10 12" id="KW-0100">Branched-chain amino acid biosynthesis</keyword>
<evidence type="ECO:0000256" key="5">
    <source>
        <dbReference type="ARBA" id="ARBA00011881"/>
    </source>
</evidence>
<evidence type="ECO:0000256" key="3">
    <source>
        <dbReference type="ARBA" id="ARBA00004810"/>
    </source>
</evidence>
<keyword evidence="15" id="KW-1185">Reference proteome</keyword>
<comment type="catalytic activity">
    <reaction evidence="1 12">
        <text>L-threonine = 2-oxobutanoate + NH4(+)</text>
        <dbReference type="Rhea" id="RHEA:22108"/>
        <dbReference type="ChEBI" id="CHEBI:16763"/>
        <dbReference type="ChEBI" id="CHEBI:28938"/>
        <dbReference type="ChEBI" id="CHEBI:57926"/>
        <dbReference type="EC" id="4.3.1.19"/>
    </reaction>
</comment>
<dbReference type="RefSeq" id="WP_176030788.1">
    <property type="nucleotide sequence ID" value="NZ_JBHSJV010000001.1"/>
</dbReference>
<evidence type="ECO:0000256" key="6">
    <source>
        <dbReference type="ARBA" id="ARBA00022605"/>
    </source>
</evidence>